<dbReference type="EMBL" id="CP036298">
    <property type="protein sequence ID" value="QDV24879.1"/>
    <property type="molecule type" value="Genomic_DNA"/>
</dbReference>
<gene>
    <name evidence="1" type="ORF">Q31a_32010</name>
</gene>
<reference evidence="1 2" key="1">
    <citation type="submission" date="2019-02" db="EMBL/GenBank/DDBJ databases">
        <title>Deep-cultivation of Planctomycetes and their phenomic and genomic characterization uncovers novel biology.</title>
        <authorList>
            <person name="Wiegand S."/>
            <person name="Jogler M."/>
            <person name="Boedeker C."/>
            <person name="Pinto D."/>
            <person name="Vollmers J."/>
            <person name="Rivas-Marin E."/>
            <person name="Kohn T."/>
            <person name="Peeters S.H."/>
            <person name="Heuer A."/>
            <person name="Rast P."/>
            <person name="Oberbeckmann S."/>
            <person name="Bunk B."/>
            <person name="Jeske O."/>
            <person name="Meyerdierks A."/>
            <person name="Storesund J.E."/>
            <person name="Kallscheuer N."/>
            <person name="Luecker S."/>
            <person name="Lage O.M."/>
            <person name="Pohl T."/>
            <person name="Merkel B.J."/>
            <person name="Hornburger P."/>
            <person name="Mueller R.-W."/>
            <person name="Bruemmer F."/>
            <person name="Labrenz M."/>
            <person name="Spormann A.M."/>
            <person name="Op den Camp H."/>
            <person name="Overmann J."/>
            <person name="Amann R."/>
            <person name="Jetten M.S.M."/>
            <person name="Mascher T."/>
            <person name="Medema M.H."/>
            <person name="Devos D.P."/>
            <person name="Kaster A.-K."/>
            <person name="Ovreas L."/>
            <person name="Rohde M."/>
            <person name="Galperin M.Y."/>
            <person name="Jogler C."/>
        </authorList>
    </citation>
    <scope>NUCLEOTIDE SEQUENCE [LARGE SCALE GENOMIC DNA]</scope>
    <source>
        <strain evidence="1 2">Q31a</strain>
    </source>
</reference>
<accession>A0A518G8G9</accession>
<sequence>MSKSFAGFTQIGHRDAILPHLLSARANCSESLANGAYALTALATQTTPNGASENGRRVIAIGQGEDNKSLLPARSNIAISGRGAEAR</sequence>
<dbReference type="AlphaFoldDB" id="A0A518G8G9"/>
<dbReference type="KEGG" id="ahel:Q31a_32010"/>
<evidence type="ECO:0000313" key="2">
    <source>
        <dbReference type="Proteomes" id="UP000318017"/>
    </source>
</evidence>
<evidence type="ECO:0000313" key="1">
    <source>
        <dbReference type="EMBL" id="QDV24879.1"/>
    </source>
</evidence>
<protein>
    <submittedName>
        <fullName evidence="1">Uncharacterized protein</fullName>
    </submittedName>
</protein>
<name>A0A518G8G9_9BACT</name>
<proteinExistence type="predicted"/>
<organism evidence="1 2">
    <name type="scientific">Aureliella helgolandensis</name>
    <dbReference type="NCBI Taxonomy" id="2527968"/>
    <lineage>
        <taxon>Bacteria</taxon>
        <taxon>Pseudomonadati</taxon>
        <taxon>Planctomycetota</taxon>
        <taxon>Planctomycetia</taxon>
        <taxon>Pirellulales</taxon>
        <taxon>Pirellulaceae</taxon>
        <taxon>Aureliella</taxon>
    </lineage>
</organism>
<dbReference type="Proteomes" id="UP000318017">
    <property type="component" value="Chromosome"/>
</dbReference>
<keyword evidence="2" id="KW-1185">Reference proteome</keyword>